<proteinExistence type="predicted"/>
<evidence type="ECO:0000313" key="2">
    <source>
        <dbReference type="EMBL" id="MPM70809.1"/>
    </source>
</evidence>
<evidence type="ECO:0000259" key="1">
    <source>
        <dbReference type="PROSITE" id="PS51742"/>
    </source>
</evidence>
<dbReference type="PROSITE" id="PS51742">
    <property type="entry name" value="PPC"/>
    <property type="match status" value="1"/>
</dbReference>
<reference evidence="2" key="1">
    <citation type="submission" date="2019-08" db="EMBL/GenBank/DDBJ databases">
        <authorList>
            <person name="Kucharzyk K."/>
            <person name="Murdoch R.W."/>
            <person name="Higgins S."/>
            <person name="Loffler F."/>
        </authorList>
    </citation>
    <scope>NUCLEOTIDE SEQUENCE</scope>
</reference>
<dbReference type="AlphaFoldDB" id="A0A645BZN7"/>
<sequence>MKEHAIRLTYGQDLKKEIESYCISNKIQSACIVTCVGCVYDCHLRLADGVTKKKFDNHYEIVSLTGTIANGQSHLHISCSDINGACIGGHLLEETHINTTAELVLMELEDFNFSRSFDSNTGYDELVIKHK</sequence>
<dbReference type="InterPro" id="IPR005175">
    <property type="entry name" value="PPC_dom"/>
</dbReference>
<dbReference type="Pfam" id="PF03479">
    <property type="entry name" value="PCC"/>
    <property type="match status" value="1"/>
</dbReference>
<name>A0A645BZN7_9ZZZZ</name>
<protein>
    <recommendedName>
        <fullName evidence="1">PPC domain-containing protein</fullName>
    </recommendedName>
</protein>
<comment type="caution">
    <text evidence="2">The sequence shown here is derived from an EMBL/GenBank/DDBJ whole genome shotgun (WGS) entry which is preliminary data.</text>
</comment>
<dbReference type="CDD" id="cd11378">
    <property type="entry name" value="DUF296"/>
    <property type="match status" value="1"/>
</dbReference>
<dbReference type="PANTHER" id="PTHR34988:SF1">
    <property type="entry name" value="DNA-BINDING PROTEIN"/>
    <property type="match status" value="1"/>
</dbReference>
<dbReference type="PANTHER" id="PTHR34988">
    <property type="entry name" value="PROTEIN, PUTATIVE-RELATED"/>
    <property type="match status" value="1"/>
</dbReference>
<gene>
    <name evidence="2" type="ORF">SDC9_117770</name>
</gene>
<feature type="domain" description="PPC" evidence="1">
    <location>
        <begin position="1"/>
        <end position="129"/>
    </location>
</feature>
<accession>A0A645BZN7</accession>
<dbReference type="EMBL" id="VSSQ01023707">
    <property type="protein sequence ID" value="MPM70809.1"/>
    <property type="molecule type" value="Genomic_DNA"/>
</dbReference>
<dbReference type="Gene3D" id="3.30.1330.80">
    <property type="entry name" value="Hypothetical protein, similar to alpha- acetolactate decarboxylase, domain 2"/>
    <property type="match status" value="1"/>
</dbReference>
<dbReference type="SUPFAM" id="SSF117856">
    <property type="entry name" value="AF0104/ALDC/Ptd012-like"/>
    <property type="match status" value="1"/>
</dbReference>
<organism evidence="2">
    <name type="scientific">bioreactor metagenome</name>
    <dbReference type="NCBI Taxonomy" id="1076179"/>
    <lineage>
        <taxon>unclassified sequences</taxon>
        <taxon>metagenomes</taxon>
        <taxon>ecological metagenomes</taxon>
    </lineage>
</organism>